<dbReference type="PANTHER" id="PTHR46601:SF1">
    <property type="entry name" value="ADF-H DOMAIN-CONTAINING PROTEIN"/>
    <property type="match status" value="1"/>
</dbReference>
<accession>A0A4C1W775</accession>
<dbReference type="Proteomes" id="UP000299102">
    <property type="component" value="Unassembled WGS sequence"/>
</dbReference>
<protein>
    <submittedName>
        <fullName evidence="1">Uncharacterized protein</fullName>
    </submittedName>
</protein>
<gene>
    <name evidence="1" type="ORF">EVAR_20218_1</name>
</gene>
<reference evidence="1 2" key="1">
    <citation type="journal article" date="2019" name="Commun. Biol.">
        <title>The bagworm genome reveals a unique fibroin gene that provides high tensile strength.</title>
        <authorList>
            <person name="Kono N."/>
            <person name="Nakamura H."/>
            <person name="Ohtoshi R."/>
            <person name="Tomita M."/>
            <person name="Numata K."/>
            <person name="Arakawa K."/>
        </authorList>
    </citation>
    <scope>NUCLEOTIDE SEQUENCE [LARGE SCALE GENOMIC DNA]</scope>
</reference>
<dbReference type="PANTHER" id="PTHR46601">
    <property type="entry name" value="ULP_PROTEASE DOMAIN-CONTAINING PROTEIN"/>
    <property type="match status" value="1"/>
</dbReference>
<dbReference type="OrthoDB" id="6375801at2759"/>
<comment type="caution">
    <text evidence="1">The sequence shown here is derived from an EMBL/GenBank/DDBJ whole genome shotgun (WGS) entry which is preliminary data.</text>
</comment>
<proteinExistence type="predicted"/>
<evidence type="ECO:0000313" key="1">
    <source>
        <dbReference type="EMBL" id="GBP47216.1"/>
    </source>
</evidence>
<sequence>MEWKRDRCVTSQTLRPIVPFYRLFRALARTLGSGGTRQHGTYKKTGTRKINAQFMKVKKDIEDFLENDENSRMCPGKKDFIRSKGEYKNKFMFHVVYRHINDLFPGTTFFSWHYSEPGHGKGAPDGVGGTLKRTADKAIAEGQDIVDLSSLKNILLARCSSIILFEVTTANIAEIEDLVKQSQTITAFRGTQKIRQFVFTDVLEFRSLSCSECEGKCKHFHLGYYSSSNPCIKKTQSISLGRRSEMQTRTKSHGGQSSNDVICTSYKNPTYNIGDHVLIKWDEKVYPGEIMSVFEEGALVKCMKKGTKSWRWPIIKDEQLYHWNDIQQKIRPPTLIKKGCYSVKEIDDNI</sequence>
<keyword evidence="2" id="KW-1185">Reference proteome</keyword>
<evidence type="ECO:0000313" key="2">
    <source>
        <dbReference type="Proteomes" id="UP000299102"/>
    </source>
</evidence>
<dbReference type="EMBL" id="BGZK01000498">
    <property type="protein sequence ID" value="GBP47216.1"/>
    <property type="molecule type" value="Genomic_DNA"/>
</dbReference>
<organism evidence="1 2">
    <name type="scientific">Eumeta variegata</name>
    <name type="common">Bagworm moth</name>
    <name type="synonym">Eumeta japonica</name>
    <dbReference type="NCBI Taxonomy" id="151549"/>
    <lineage>
        <taxon>Eukaryota</taxon>
        <taxon>Metazoa</taxon>
        <taxon>Ecdysozoa</taxon>
        <taxon>Arthropoda</taxon>
        <taxon>Hexapoda</taxon>
        <taxon>Insecta</taxon>
        <taxon>Pterygota</taxon>
        <taxon>Neoptera</taxon>
        <taxon>Endopterygota</taxon>
        <taxon>Lepidoptera</taxon>
        <taxon>Glossata</taxon>
        <taxon>Ditrysia</taxon>
        <taxon>Tineoidea</taxon>
        <taxon>Psychidae</taxon>
        <taxon>Oiketicinae</taxon>
        <taxon>Eumeta</taxon>
    </lineage>
</organism>
<dbReference type="AlphaFoldDB" id="A0A4C1W775"/>
<name>A0A4C1W775_EUMVA</name>